<keyword evidence="3" id="KW-1185">Reference proteome</keyword>
<evidence type="ECO:0000313" key="3">
    <source>
        <dbReference type="Proteomes" id="UP000250266"/>
    </source>
</evidence>
<evidence type="ECO:0000256" key="1">
    <source>
        <dbReference type="SAM" id="MobiDB-lite"/>
    </source>
</evidence>
<reference evidence="2 3" key="1">
    <citation type="journal article" date="2016" name="Nat. Commun.">
        <title>Ectomycorrhizal ecology is imprinted in the genome of the dominant symbiotic fungus Cenococcum geophilum.</title>
        <authorList>
            <consortium name="DOE Joint Genome Institute"/>
            <person name="Peter M."/>
            <person name="Kohler A."/>
            <person name="Ohm R.A."/>
            <person name="Kuo A."/>
            <person name="Krutzmann J."/>
            <person name="Morin E."/>
            <person name="Arend M."/>
            <person name="Barry K.W."/>
            <person name="Binder M."/>
            <person name="Choi C."/>
            <person name="Clum A."/>
            <person name="Copeland A."/>
            <person name="Grisel N."/>
            <person name="Haridas S."/>
            <person name="Kipfer T."/>
            <person name="LaButti K."/>
            <person name="Lindquist E."/>
            <person name="Lipzen A."/>
            <person name="Maire R."/>
            <person name="Meier B."/>
            <person name="Mihaltcheva S."/>
            <person name="Molinier V."/>
            <person name="Murat C."/>
            <person name="Poggeler S."/>
            <person name="Quandt C.A."/>
            <person name="Sperisen C."/>
            <person name="Tritt A."/>
            <person name="Tisserant E."/>
            <person name="Crous P.W."/>
            <person name="Henrissat B."/>
            <person name="Nehls U."/>
            <person name="Egli S."/>
            <person name="Spatafora J.W."/>
            <person name="Grigoriev I.V."/>
            <person name="Martin F.M."/>
        </authorList>
    </citation>
    <scope>NUCLEOTIDE SEQUENCE [LARGE SCALE GENOMIC DNA]</scope>
    <source>
        <strain evidence="2 3">CBS 459.81</strain>
    </source>
</reference>
<feature type="compositionally biased region" description="Basic residues" evidence="1">
    <location>
        <begin position="51"/>
        <end position="60"/>
    </location>
</feature>
<dbReference type="EMBL" id="KV744871">
    <property type="protein sequence ID" value="OCK83035.1"/>
    <property type="molecule type" value="Genomic_DNA"/>
</dbReference>
<proteinExistence type="predicted"/>
<sequence>MARVTRRERMRNAATTLQKRYEPALNAKAAAAEHLPTPPVEQQQVSEPRLRSAKKTPLKMRKILKRTAKAASIERPKHPRRAAKSAMFAGYSPAAIQKAVEIRNPRKLAAAARQSDAAKATSSIANTAEEYGKGSEGDESNKEFGIRGILAEDSWGNYLYHFEPNPLTGEEHHCPISWHSKSGANSDARDDWNRKKWRIGVTPRDFPGYHRNQRKMFVLKGQKTPMAELWASKK</sequence>
<protein>
    <submittedName>
        <fullName evidence="2">Uncharacterized protein</fullName>
    </submittedName>
</protein>
<gene>
    <name evidence="2" type="ORF">K432DRAFT_379864</name>
</gene>
<feature type="compositionally biased region" description="Basic and acidic residues" evidence="1">
    <location>
        <begin position="1"/>
        <end position="11"/>
    </location>
</feature>
<dbReference type="Proteomes" id="UP000250266">
    <property type="component" value="Unassembled WGS sequence"/>
</dbReference>
<evidence type="ECO:0000313" key="2">
    <source>
        <dbReference type="EMBL" id="OCK83035.1"/>
    </source>
</evidence>
<accession>A0A8E2EFG2</accession>
<feature type="region of interest" description="Disordered" evidence="1">
    <location>
        <begin position="1"/>
        <end position="60"/>
    </location>
</feature>
<organism evidence="2 3">
    <name type="scientific">Lepidopterella palustris CBS 459.81</name>
    <dbReference type="NCBI Taxonomy" id="1314670"/>
    <lineage>
        <taxon>Eukaryota</taxon>
        <taxon>Fungi</taxon>
        <taxon>Dikarya</taxon>
        <taxon>Ascomycota</taxon>
        <taxon>Pezizomycotina</taxon>
        <taxon>Dothideomycetes</taxon>
        <taxon>Pleosporomycetidae</taxon>
        <taxon>Mytilinidiales</taxon>
        <taxon>Argynnaceae</taxon>
        <taxon>Lepidopterella</taxon>
    </lineage>
</organism>
<dbReference type="AlphaFoldDB" id="A0A8E2EFG2"/>
<name>A0A8E2EFG2_9PEZI</name>